<evidence type="ECO:0000256" key="3">
    <source>
        <dbReference type="ARBA" id="ARBA00038209"/>
    </source>
</evidence>
<dbReference type="EC" id="5.1.3.14" evidence="4"/>
<dbReference type="InterPro" id="IPR029767">
    <property type="entry name" value="WecB-like"/>
</dbReference>
<sequence length="342" mass="37158">MAPVVAALRATEWARCVVVATAQHRDLLDQMLSRLEVPVDHDLNLMTEGQVPTDLIARMLPALDRVLVKEHASIVLAQGDTTTVLAAALAAFHRRVPFGHIEAGLRTQNLGQPFPEEGYRQMVARIARWHFAPTSGAAEHLRAEGISDASIYITGNTGIDTLMHTVRKLGPAPARQGRAILLTAHRRENFGLPLRNILAAARELADRYSDIEILYPVHPNPNVQESARSVLANHPRIKLLPPQDYFDFVDLMRQSSLILTDSGGVQEEAPALAKPVLVLREQTERPEAIDAGVAKLVGTDTGRIVAAAMHLLDDASSYARMAKGTSPYGDGKAAARIISGLT</sequence>
<dbReference type="Proteomes" id="UP001620408">
    <property type="component" value="Unassembled WGS sequence"/>
</dbReference>
<dbReference type="Pfam" id="PF02350">
    <property type="entry name" value="Epimerase_2"/>
    <property type="match status" value="1"/>
</dbReference>
<comment type="caution">
    <text evidence="7">The sequence shown here is derived from an EMBL/GenBank/DDBJ whole genome shotgun (WGS) entry which is preliminary data.</text>
</comment>
<evidence type="ECO:0000313" key="8">
    <source>
        <dbReference type="Proteomes" id="UP001620408"/>
    </source>
</evidence>
<dbReference type="PANTHER" id="PTHR43174">
    <property type="entry name" value="UDP-N-ACETYLGLUCOSAMINE 2-EPIMERASE"/>
    <property type="match status" value="1"/>
</dbReference>
<gene>
    <name evidence="7" type="primary">wecB</name>
    <name evidence="7" type="ORF">ISS97_13205</name>
</gene>
<feature type="domain" description="UDP-N-acetylglucosamine 2-epimerase" evidence="6">
    <location>
        <begin position="7"/>
        <end position="341"/>
    </location>
</feature>
<comment type="catalytic activity">
    <reaction evidence="2">
        <text>UDP-N-acetyl-alpha-D-glucosamine = UDP-N-acetyl-alpha-D-mannosamine</text>
        <dbReference type="Rhea" id="RHEA:17213"/>
        <dbReference type="ChEBI" id="CHEBI:57705"/>
        <dbReference type="ChEBI" id="CHEBI:68623"/>
        <dbReference type="EC" id="5.1.3.14"/>
    </reaction>
</comment>
<dbReference type="Gene3D" id="3.40.50.2000">
    <property type="entry name" value="Glycogen Phosphorylase B"/>
    <property type="match status" value="2"/>
</dbReference>
<comment type="similarity">
    <text evidence="3 5">Belongs to the UDP-N-acetylglucosamine 2-epimerase family.</text>
</comment>
<dbReference type="NCBIfam" id="TIGR00236">
    <property type="entry name" value="wecB"/>
    <property type="match status" value="1"/>
</dbReference>
<accession>A0ABW8K5P8</accession>
<evidence type="ECO:0000256" key="4">
    <source>
        <dbReference type="ARBA" id="ARBA00038858"/>
    </source>
</evidence>
<reference evidence="7 8" key="1">
    <citation type="submission" date="2020-10" db="EMBL/GenBank/DDBJ databases">
        <title>Phylogeny of dyella-like bacteria.</title>
        <authorList>
            <person name="Fu J."/>
        </authorList>
    </citation>
    <scope>NUCLEOTIDE SEQUENCE [LARGE SCALE GENOMIC DNA]</scope>
    <source>
        <strain evidence="7 8">BB4</strain>
    </source>
</reference>
<dbReference type="SUPFAM" id="SSF53756">
    <property type="entry name" value="UDP-Glycosyltransferase/glycogen phosphorylase"/>
    <property type="match status" value="1"/>
</dbReference>
<protein>
    <recommendedName>
        <fullName evidence="4">UDP-N-acetylglucosamine 2-epimerase (non-hydrolyzing)</fullName>
        <ecNumber evidence="4">5.1.3.14</ecNumber>
    </recommendedName>
</protein>
<dbReference type="CDD" id="cd03786">
    <property type="entry name" value="GTB_UDP-GlcNAc_2-Epimerase"/>
    <property type="match status" value="1"/>
</dbReference>
<name>A0ABW8K5P8_9GAMM</name>
<dbReference type="PANTHER" id="PTHR43174:SF2">
    <property type="entry name" value="UDP-N-ACETYLGLUCOSAMINE 2-EPIMERASE"/>
    <property type="match status" value="1"/>
</dbReference>
<organism evidence="7 8">
    <name type="scientific">Dyella koreensis</name>
    <dbReference type="NCBI Taxonomy" id="311235"/>
    <lineage>
        <taxon>Bacteria</taxon>
        <taxon>Pseudomonadati</taxon>
        <taxon>Pseudomonadota</taxon>
        <taxon>Gammaproteobacteria</taxon>
        <taxon>Lysobacterales</taxon>
        <taxon>Rhodanobacteraceae</taxon>
        <taxon>Dyella</taxon>
    </lineage>
</organism>
<dbReference type="GO" id="GO:0008761">
    <property type="term" value="F:UDP-N-acetylglucosamine 2-epimerase activity"/>
    <property type="evidence" value="ECO:0007669"/>
    <property type="project" value="UniProtKB-EC"/>
</dbReference>
<evidence type="ECO:0000259" key="6">
    <source>
        <dbReference type="Pfam" id="PF02350"/>
    </source>
</evidence>
<evidence type="ECO:0000256" key="2">
    <source>
        <dbReference type="ARBA" id="ARBA00036080"/>
    </source>
</evidence>
<evidence type="ECO:0000256" key="1">
    <source>
        <dbReference type="ARBA" id="ARBA00023235"/>
    </source>
</evidence>
<dbReference type="EMBL" id="JADIKD010000011">
    <property type="protein sequence ID" value="MFK2918223.1"/>
    <property type="molecule type" value="Genomic_DNA"/>
</dbReference>
<proteinExistence type="inferred from homology"/>
<evidence type="ECO:0000313" key="7">
    <source>
        <dbReference type="EMBL" id="MFK2918223.1"/>
    </source>
</evidence>
<keyword evidence="1 5" id="KW-0413">Isomerase</keyword>
<evidence type="ECO:0000256" key="5">
    <source>
        <dbReference type="RuleBase" id="RU003513"/>
    </source>
</evidence>
<keyword evidence="8" id="KW-1185">Reference proteome</keyword>
<dbReference type="InterPro" id="IPR003331">
    <property type="entry name" value="UDP_GlcNAc_Epimerase_2_dom"/>
</dbReference>